<dbReference type="InterPro" id="IPR001268">
    <property type="entry name" value="NADH_UbQ_OxRdtase_30kDa_su"/>
</dbReference>
<keyword evidence="5" id="KW-1185">Reference proteome</keyword>
<dbReference type="NCBIfam" id="NF040611">
    <property type="entry name" value="F420_dehyd_FpoC"/>
    <property type="match status" value="1"/>
</dbReference>
<name>A0A7D5IQI1_9EURY</name>
<evidence type="ECO:0000313" key="5">
    <source>
        <dbReference type="Proteomes" id="UP000509594"/>
    </source>
</evidence>
<organism evidence="4 5">
    <name type="scientific">Methanolobus zinderi</name>
    <dbReference type="NCBI Taxonomy" id="536044"/>
    <lineage>
        <taxon>Archaea</taxon>
        <taxon>Methanobacteriati</taxon>
        <taxon>Methanobacteriota</taxon>
        <taxon>Stenosarchaea group</taxon>
        <taxon>Methanomicrobia</taxon>
        <taxon>Methanosarcinales</taxon>
        <taxon>Methanosarcinaceae</taxon>
        <taxon>Methanolobus</taxon>
    </lineage>
</organism>
<evidence type="ECO:0000256" key="2">
    <source>
        <dbReference type="ARBA" id="ARBA00022448"/>
    </source>
</evidence>
<evidence type="ECO:0000259" key="3">
    <source>
        <dbReference type="Pfam" id="PF00329"/>
    </source>
</evidence>
<proteinExistence type="inferred from homology"/>
<dbReference type="GO" id="GO:0008137">
    <property type="term" value="F:NADH dehydrogenase (ubiquinone) activity"/>
    <property type="evidence" value="ECO:0007669"/>
    <property type="project" value="InterPro"/>
</dbReference>
<dbReference type="PANTHER" id="PTHR10884">
    <property type="entry name" value="NADH DEHYDROGENASE UBIQUINONE IRON-SULFUR PROTEIN 3"/>
    <property type="match status" value="1"/>
</dbReference>
<dbReference type="KEGG" id="mzi:HWN40_10040"/>
<dbReference type="Proteomes" id="UP000509594">
    <property type="component" value="Chromosome"/>
</dbReference>
<dbReference type="OrthoDB" id="43567at2157"/>
<dbReference type="InterPro" id="IPR037232">
    <property type="entry name" value="NADH_quin_OxRdtase_su_C/D-like"/>
</dbReference>
<evidence type="ECO:0000256" key="1">
    <source>
        <dbReference type="ARBA" id="ARBA00007569"/>
    </source>
</evidence>
<dbReference type="GO" id="GO:0016651">
    <property type="term" value="F:oxidoreductase activity, acting on NAD(P)H"/>
    <property type="evidence" value="ECO:0007669"/>
    <property type="project" value="InterPro"/>
</dbReference>
<keyword evidence="2" id="KW-0813">Transport</keyword>
<dbReference type="InterPro" id="IPR020396">
    <property type="entry name" value="NADH_UbQ_OxRdtase_CS"/>
</dbReference>
<dbReference type="SUPFAM" id="SSF143243">
    <property type="entry name" value="Nqo5-like"/>
    <property type="match status" value="1"/>
</dbReference>
<accession>A0A7D5IQI1</accession>
<dbReference type="EC" id="1.6.5.11" evidence="4"/>
<dbReference type="NCBIfam" id="TIGR01961">
    <property type="entry name" value="NuoC_fam"/>
    <property type="match status" value="1"/>
</dbReference>
<reference evidence="4 5" key="1">
    <citation type="submission" date="2020-06" db="EMBL/GenBank/DDBJ databases">
        <title>Methanolobus halotolerans sp. nov., isolated from a saline lake Tus in Siberia.</title>
        <authorList>
            <person name="Shen Y."/>
            <person name="Chen S.-C."/>
            <person name="Lai M.-C."/>
            <person name="Huang H.-H."/>
            <person name="Chiu H.-H."/>
            <person name="Tang S.-L."/>
            <person name="Rogozin D.Y."/>
            <person name="Degermendzhy A.G."/>
        </authorList>
    </citation>
    <scope>NUCLEOTIDE SEQUENCE [LARGE SCALE GENOMIC DNA]</scope>
    <source>
        <strain evidence="4 5">DSM 21339</strain>
    </source>
</reference>
<gene>
    <name evidence="4" type="ORF">HWN40_10040</name>
</gene>
<dbReference type="Pfam" id="PF00329">
    <property type="entry name" value="Complex1_30kDa"/>
    <property type="match status" value="1"/>
</dbReference>
<comment type="similarity">
    <text evidence="1">Belongs to the complex I 30 kDa subunit family.</text>
</comment>
<dbReference type="Gene3D" id="3.30.460.80">
    <property type="entry name" value="NADH:ubiquinone oxidoreductase, 30kDa subunit"/>
    <property type="match status" value="1"/>
</dbReference>
<dbReference type="InterPro" id="IPR010218">
    <property type="entry name" value="NADH_DH_suC"/>
</dbReference>
<dbReference type="AlphaFoldDB" id="A0A7D5IQI1"/>
<dbReference type="PROSITE" id="PS00542">
    <property type="entry name" value="COMPLEX1_30K"/>
    <property type="match status" value="1"/>
</dbReference>
<protein>
    <submittedName>
        <fullName evidence="4">NADH-quinone oxidoreductase subunit C</fullName>
        <ecNumber evidence="4">1.6.5.11</ecNumber>
    </submittedName>
</protein>
<feature type="domain" description="NADH:ubiquinone oxidoreductase 30kDa subunit" evidence="3">
    <location>
        <begin position="32"/>
        <end position="148"/>
    </location>
</feature>
<keyword evidence="4" id="KW-0560">Oxidoreductase</keyword>
<dbReference type="EMBL" id="CP058215">
    <property type="protein sequence ID" value="QLC50547.1"/>
    <property type="molecule type" value="Genomic_DNA"/>
</dbReference>
<dbReference type="PANTHER" id="PTHR10884:SF14">
    <property type="entry name" value="NADH DEHYDROGENASE [UBIQUINONE] IRON-SULFUR PROTEIN 3, MITOCHONDRIAL"/>
    <property type="match status" value="1"/>
</dbReference>
<dbReference type="RefSeq" id="WP_176965603.1">
    <property type="nucleotide sequence ID" value="NZ_CP058215.1"/>
</dbReference>
<dbReference type="GeneID" id="55822017"/>
<dbReference type="NCBIfam" id="NF004735">
    <property type="entry name" value="PRK06074.2-2"/>
    <property type="match status" value="1"/>
</dbReference>
<evidence type="ECO:0000313" key="4">
    <source>
        <dbReference type="EMBL" id="QLC50547.1"/>
    </source>
</evidence>
<sequence length="158" mass="18348">MDANTIIDSLSGQFPDDIYDTDVESGIRILAKVKPENVVEVCRYLKEELSFDHLGCEFGVDYPDRNEIEVVYLISSYDHPVVLTLKAILPRDNPEIESVVPVYWNANWYERETYELLGVKYINHPDLRQLVLPKEMLGEWPLRKDYKGFPNKTAKNLV</sequence>
<dbReference type="InterPro" id="IPR053606">
    <property type="entry name" value="Complex_I_30kDa_subunit-like"/>
</dbReference>